<evidence type="ECO:0000313" key="3">
    <source>
        <dbReference type="Proteomes" id="UP000006054"/>
    </source>
</evidence>
<reference evidence="3" key="1">
    <citation type="submission" date="2012-06" db="EMBL/GenBank/DDBJ databases">
        <title>The complete genome of Flexibacter litoralis DSM 6794.</title>
        <authorList>
            <person name="Lucas S."/>
            <person name="Copeland A."/>
            <person name="Lapidus A."/>
            <person name="Glavina del Rio T."/>
            <person name="Dalin E."/>
            <person name="Tice H."/>
            <person name="Bruce D."/>
            <person name="Goodwin L."/>
            <person name="Pitluck S."/>
            <person name="Peters L."/>
            <person name="Ovchinnikova G."/>
            <person name="Lu M."/>
            <person name="Kyrpides N."/>
            <person name="Mavromatis K."/>
            <person name="Ivanova N."/>
            <person name="Brettin T."/>
            <person name="Detter J.C."/>
            <person name="Han C."/>
            <person name="Larimer F."/>
            <person name="Land M."/>
            <person name="Hauser L."/>
            <person name="Markowitz V."/>
            <person name="Cheng J.-F."/>
            <person name="Hugenholtz P."/>
            <person name="Woyke T."/>
            <person name="Wu D."/>
            <person name="Spring S."/>
            <person name="Lang E."/>
            <person name="Kopitz M."/>
            <person name="Brambilla E."/>
            <person name="Klenk H.-P."/>
            <person name="Eisen J.A."/>
        </authorList>
    </citation>
    <scope>NUCLEOTIDE SEQUENCE [LARGE SCALE GENOMIC DNA]</scope>
    <source>
        <strain evidence="3">ATCC 23117 / DSM 6794 / NBRC 15988 / NCIMB 1366 / Sio-4</strain>
    </source>
</reference>
<name>I4AG11_BERLS</name>
<dbReference type="EMBL" id="CP003345">
    <property type="protein sequence ID" value="AFM02896.1"/>
    <property type="molecule type" value="Genomic_DNA"/>
</dbReference>
<dbReference type="AlphaFoldDB" id="I4AG11"/>
<keyword evidence="3" id="KW-1185">Reference proteome</keyword>
<feature type="region of interest" description="Disordered" evidence="1">
    <location>
        <begin position="56"/>
        <end position="89"/>
    </location>
</feature>
<proteinExistence type="predicted"/>
<dbReference type="RefSeq" id="WP_014796356.1">
    <property type="nucleotide sequence ID" value="NC_018018.1"/>
</dbReference>
<dbReference type="KEGG" id="fli:Fleli_0420"/>
<dbReference type="OrthoDB" id="10012266at2"/>
<dbReference type="Proteomes" id="UP000006054">
    <property type="component" value="Chromosome"/>
</dbReference>
<evidence type="ECO:0008006" key="4">
    <source>
        <dbReference type="Google" id="ProtNLM"/>
    </source>
</evidence>
<dbReference type="PROSITE" id="PS51257">
    <property type="entry name" value="PROKAR_LIPOPROTEIN"/>
    <property type="match status" value="1"/>
</dbReference>
<evidence type="ECO:0000313" key="2">
    <source>
        <dbReference type="EMBL" id="AFM02896.1"/>
    </source>
</evidence>
<protein>
    <recommendedName>
        <fullName evidence="4">Lipoprotein</fullName>
    </recommendedName>
</protein>
<evidence type="ECO:0000256" key="1">
    <source>
        <dbReference type="SAM" id="MobiDB-lite"/>
    </source>
</evidence>
<dbReference type="HOGENOM" id="CLU_2450276_0_0_10"/>
<dbReference type="STRING" id="880071.Fleli_0420"/>
<sequence precursor="true">MKINLSKKYNFFSIIFVILFVLSSCGASKRSDCPTYRDSDPKVIFGEITLAERMEQQEKDLQVKSDRQRRKEAKQQIKRSKKTKKRRKK</sequence>
<feature type="compositionally biased region" description="Basic residues" evidence="1">
    <location>
        <begin position="67"/>
        <end position="89"/>
    </location>
</feature>
<organism evidence="2 3">
    <name type="scientific">Bernardetia litoralis (strain ATCC 23117 / DSM 6794 / NBRC 15988 / NCIMB 1366 / Fx l1 / Sio-4)</name>
    <name type="common">Flexibacter litoralis</name>
    <dbReference type="NCBI Taxonomy" id="880071"/>
    <lineage>
        <taxon>Bacteria</taxon>
        <taxon>Pseudomonadati</taxon>
        <taxon>Bacteroidota</taxon>
        <taxon>Cytophagia</taxon>
        <taxon>Cytophagales</taxon>
        <taxon>Bernardetiaceae</taxon>
        <taxon>Bernardetia</taxon>
    </lineage>
</organism>
<accession>I4AG11</accession>
<feature type="compositionally biased region" description="Basic and acidic residues" evidence="1">
    <location>
        <begin position="56"/>
        <end position="66"/>
    </location>
</feature>
<gene>
    <name evidence="2" type="ordered locus">Fleli_0420</name>
</gene>